<name>A0ABN0Y1D7_9CAUL</name>
<evidence type="ECO:0008006" key="4">
    <source>
        <dbReference type="Google" id="ProtNLM"/>
    </source>
</evidence>
<accession>A0ABN0Y1D7</accession>
<sequence length="153" mass="16917">MQPIQFSSDRLAYGALIVCSFLTNVLLVSFFGHYIPASLIAVMLSSALFILGLYGLMRPRLVTLDAQSLTLRPTFGRQQRWTRQQIVNVEEIASPPFAALIARVKDNSGKHRAITLSNRLTPAGLGVRHEGREVGIMPSSRLSLVQAWLKDAL</sequence>
<reference evidence="2 3" key="1">
    <citation type="journal article" date="2019" name="Int. J. Syst. Evol. Microbiol.">
        <title>The Global Catalogue of Microorganisms (GCM) 10K type strain sequencing project: providing services to taxonomists for standard genome sequencing and annotation.</title>
        <authorList>
            <consortium name="The Broad Institute Genomics Platform"/>
            <consortium name="The Broad Institute Genome Sequencing Center for Infectious Disease"/>
            <person name="Wu L."/>
            <person name="Ma J."/>
        </authorList>
    </citation>
    <scope>NUCLEOTIDE SEQUENCE [LARGE SCALE GENOMIC DNA]</scope>
    <source>
        <strain evidence="2 3">JCM 13476</strain>
    </source>
</reference>
<keyword evidence="1" id="KW-0472">Membrane</keyword>
<keyword evidence="3" id="KW-1185">Reference proteome</keyword>
<dbReference type="EMBL" id="BAAAEJ010000003">
    <property type="protein sequence ID" value="GAA0379862.1"/>
    <property type="molecule type" value="Genomic_DNA"/>
</dbReference>
<evidence type="ECO:0000256" key="1">
    <source>
        <dbReference type="SAM" id="Phobius"/>
    </source>
</evidence>
<keyword evidence="1" id="KW-1133">Transmembrane helix</keyword>
<evidence type="ECO:0000313" key="2">
    <source>
        <dbReference type="EMBL" id="GAA0379862.1"/>
    </source>
</evidence>
<proteinExistence type="predicted"/>
<feature type="transmembrane region" description="Helical" evidence="1">
    <location>
        <begin position="12"/>
        <end position="31"/>
    </location>
</feature>
<protein>
    <recommendedName>
        <fullName evidence="4">DUF2244 domain-containing protein</fullName>
    </recommendedName>
</protein>
<dbReference type="RefSeq" id="WP_167176015.1">
    <property type="nucleotide sequence ID" value="NZ_BAAAEJ010000003.1"/>
</dbReference>
<gene>
    <name evidence="2" type="ORF">GCM10009093_03570</name>
</gene>
<feature type="transmembrane region" description="Helical" evidence="1">
    <location>
        <begin position="37"/>
        <end position="57"/>
    </location>
</feature>
<comment type="caution">
    <text evidence="2">The sequence shown here is derived from an EMBL/GenBank/DDBJ whole genome shotgun (WGS) entry which is preliminary data.</text>
</comment>
<keyword evidence="1" id="KW-0812">Transmembrane</keyword>
<dbReference type="Proteomes" id="UP001500791">
    <property type="component" value="Unassembled WGS sequence"/>
</dbReference>
<organism evidence="2 3">
    <name type="scientific">Brevundimonas terrae</name>
    <dbReference type="NCBI Taxonomy" id="363631"/>
    <lineage>
        <taxon>Bacteria</taxon>
        <taxon>Pseudomonadati</taxon>
        <taxon>Pseudomonadota</taxon>
        <taxon>Alphaproteobacteria</taxon>
        <taxon>Caulobacterales</taxon>
        <taxon>Caulobacteraceae</taxon>
        <taxon>Brevundimonas</taxon>
    </lineage>
</organism>
<evidence type="ECO:0000313" key="3">
    <source>
        <dbReference type="Proteomes" id="UP001500791"/>
    </source>
</evidence>